<feature type="transmembrane region" description="Helical" evidence="9">
    <location>
        <begin position="125"/>
        <end position="143"/>
    </location>
</feature>
<keyword evidence="4" id="KW-0997">Cell inner membrane</keyword>
<dbReference type="GO" id="GO:0005886">
    <property type="term" value="C:plasma membrane"/>
    <property type="evidence" value="ECO:0007669"/>
    <property type="project" value="UniProtKB-SubCell"/>
</dbReference>
<evidence type="ECO:0000256" key="6">
    <source>
        <dbReference type="ARBA" id="ARBA00022989"/>
    </source>
</evidence>
<evidence type="ECO:0000256" key="5">
    <source>
        <dbReference type="ARBA" id="ARBA00022692"/>
    </source>
</evidence>
<feature type="transmembrane region" description="Helical" evidence="9">
    <location>
        <begin position="62"/>
        <end position="83"/>
    </location>
</feature>
<keyword evidence="2" id="KW-0813">Transport</keyword>
<reference evidence="10 11" key="1">
    <citation type="submission" date="2016-10" db="EMBL/GenBank/DDBJ databases">
        <authorList>
            <person name="de Groot N.N."/>
        </authorList>
    </citation>
    <scope>NUCLEOTIDE SEQUENCE [LARGE SCALE GENOMIC DNA]</scope>
    <source>
        <strain evidence="10 11">DSM 27078</strain>
    </source>
</reference>
<dbReference type="Pfam" id="PF04143">
    <property type="entry name" value="Sulf_transp"/>
    <property type="match status" value="2"/>
</dbReference>
<organism evidence="10 11">
    <name type="scientific">Flavobacterium urocaniciphilum</name>
    <dbReference type="NCBI Taxonomy" id="1299341"/>
    <lineage>
        <taxon>Bacteria</taxon>
        <taxon>Pseudomonadati</taxon>
        <taxon>Bacteroidota</taxon>
        <taxon>Flavobacteriia</taxon>
        <taxon>Flavobacteriales</taxon>
        <taxon>Flavobacteriaceae</taxon>
        <taxon>Flavobacterium</taxon>
    </lineage>
</organism>
<keyword evidence="7 9" id="KW-0472">Membrane</keyword>
<keyword evidence="11" id="KW-1185">Reference proteome</keyword>
<evidence type="ECO:0000256" key="9">
    <source>
        <dbReference type="SAM" id="Phobius"/>
    </source>
</evidence>
<dbReference type="STRING" id="1299341.SAMN05444005_10333"/>
<proteinExistence type="inferred from homology"/>
<comment type="similarity">
    <text evidence="8">Belongs to the TsuA/YedE (TC 9.B.102) family.</text>
</comment>
<keyword evidence="3" id="KW-1003">Cell membrane</keyword>
<dbReference type="PANTHER" id="PTHR30574">
    <property type="entry name" value="INNER MEMBRANE PROTEIN YEDE"/>
    <property type="match status" value="1"/>
</dbReference>
<feature type="transmembrane region" description="Helical" evidence="9">
    <location>
        <begin position="163"/>
        <end position="185"/>
    </location>
</feature>
<evidence type="ECO:0000256" key="1">
    <source>
        <dbReference type="ARBA" id="ARBA00004429"/>
    </source>
</evidence>
<accession>A0A1H9BI09</accession>
<comment type="subcellular location">
    <subcellularLocation>
        <location evidence="1">Cell inner membrane</location>
        <topology evidence="1">Multi-pass membrane protein</topology>
    </subcellularLocation>
</comment>
<evidence type="ECO:0000256" key="2">
    <source>
        <dbReference type="ARBA" id="ARBA00022448"/>
    </source>
</evidence>
<dbReference type="InterPro" id="IPR007272">
    <property type="entry name" value="Sulf_transp_TsuA/YedE"/>
</dbReference>
<evidence type="ECO:0000313" key="10">
    <source>
        <dbReference type="EMBL" id="SEP88650.1"/>
    </source>
</evidence>
<dbReference type="OrthoDB" id="9814020at2"/>
<evidence type="ECO:0008006" key="12">
    <source>
        <dbReference type="Google" id="ProtNLM"/>
    </source>
</evidence>
<dbReference type="EMBL" id="FOEI01000003">
    <property type="protein sequence ID" value="SEP88650.1"/>
    <property type="molecule type" value="Genomic_DNA"/>
</dbReference>
<dbReference type="RefSeq" id="WP_091466974.1">
    <property type="nucleotide sequence ID" value="NZ_FOEI01000003.1"/>
</dbReference>
<evidence type="ECO:0000256" key="7">
    <source>
        <dbReference type="ARBA" id="ARBA00023136"/>
    </source>
</evidence>
<sequence length="188" mass="20551">MLELIKQPWHWAIAGTLIGLLIPILLLLGNIKLGVSSSLKHVCAICIPKNIPFFNYEWKKEIWSLFFVVGIVLGGFIASAFLANPNDIIVSQDTKNALQEFGITNYSELMPVQIFSIENILTLKGLVFFVIGGFLVGFGTRYAGGCTSGHSILGLSTLQLPSLIATCCFMIGGIIVTNLIMPLIFKFL</sequence>
<dbReference type="Proteomes" id="UP000198648">
    <property type="component" value="Unassembled WGS sequence"/>
</dbReference>
<evidence type="ECO:0000256" key="8">
    <source>
        <dbReference type="ARBA" id="ARBA00035655"/>
    </source>
</evidence>
<name>A0A1H9BI09_9FLAO</name>
<dbReference type="PANTHER" id="PTHR30574:SF1">
    <property type="entry name" value="SULPHUR TRANSPORT DOMAIN-CONTAINING PROTEIN"/>
    <property type="match status" value="1"/>
</dbReference>
<evidence type="ECO:0000256" key="3">
    <source>
        <dbReference type="ARBA" id="ARBA00022475"/>
    </source>
</evidence>
<keyword evidence="5 9" id="KW-0812">Transmembrane</keyword>
<evidence type="ECO:0000256" key="4">
    <source>
        <dbReference type="ARBA" id="ARBA00022519"/>
    </source>
</evidence>
<dbReference type="AlphaFoldDB" id="A0A1H9BI09"/>
<gene>
    <name evidence="10" type="ORF">SAMN05444005_10333</name>
</gene>
<protein>
    <recommendedName>
        <fullName evidence="12">Sulphur transport domain-containing protein</fullName>
    </recommendedName>
</protein>
<feature type="transmembrane region" description="Helical" evidence="9">
    <location>
        <begin position="12"/>
        <end position="31"/>
    </location>
</feature>
<keyword evidence="6 9" id="KW-1133">Transmembrane helix</keyword>
<evidence type="ECO:0000313" key="11">
    <source>
        <dbReference type="Proteomes" id="UP000198648"/>
    </source>
</evidence>